<dbReference type="EMBL" id="AQPH01000007">
    <property type="protein sequence ID" value="EPY02949.1"/>
    <property type="molecule type" value="Genomic_DNA"/>
</dbReference>
<proteinExistence type="predicted"/>
<dbReference type="NCBIfam" id="TIGR01550">
    <property type="entry name" value="DOC_P1"/>
    <property type="match status" value="1"/>
</dbReference>
<dbReference type="Gene3D" id="1.20.120.1870">
    <property type="entry name" value="Fic/DOC protein, Fido domain"/>
    <property type="match status" value="1"/>
</dbReference>
<dbReference type="STRING" id="1316936.K678_03472"/>
<dbReference type="AlphaFoldDB" id="S9SDY5"/>
<dbReference type="PANTHER" id="PTHR39426:SF1">
    <property type="entry name" value="HOMOLOGY TO DEATH-ON-CURING PROTEIN OF PHAGE P1"/>
    <property type="match status" value="1"/>
</dbReference>
<dbReference type="InterPro" id="IPR053737">
    <property type="entry name" value="Type_II_TA_Toxin"/>
</dbReference>
<feature type="domain" description="Fido" evidence="1">
    <location>
        <begin position="1"/>
        <end position="86"/>
    </location>
</feature>
<dbReference type="PROSITE" id="PS51459">
    <property type="entry name" value="FIDO"/>
    <property type="match status" value="1"/>
</dbReference>
<evidence type="ECO:0000259" key="1">
    <source>
        <dbReference type="PROSITE" id="PS51459"/>
    </source>
</evidence>
<comment type="caution">
    <text evidence="2">The sequence shown here is derived from an EMBL/GenBank/DDBJ whole genome shotgun (WGS) entry which is preliminary data.</text>
</comment>
<accession>S9SDY5</accession>
<dbReference type="InterPro" id="IPR006440">
    <property type="entry name" value="Doc"/>
</dbReference>
<sequence length="92" mass="9827">MGRASQLVSYDPDASLAVIAAAVCVSICRNHPFVDGNKRAAFGTLGVILGLNGYYLDVAEHEATKVMVALAAGEMPEEEFRTWVLANAIDDE</sequence>
<reference evidence="2 3" key="1">
    <citation type="submission" date="2013-04" db="EMBL/GenBank/DDBJ databases">
        <authorList>
            <person name="Kuznetsov B."/>
            <person name="Ivanovsky R."/>
        </authorList>
    </citation>
    <scope>NUCLEOTIDE SEQUENCE [LARGE SCALE GENOMIC DNA]</scope>
    <source>
        <strain evidence="2 3">MGU-K5</strain>
    </source>
</reference>
<dbReference type="InterPro" id="IPR036597">
    <property type="entry name" value="Fido-like_dom_sf"/>
</dbReference>
<organism evidence="2 3">
    <name type="scientific">Magnetospirillum fulvum MGU-K5</name>
    <dbReference type="NCBI Taxonomy" id="1316936"/>
    <lineage>
        <taxon>Bacteria</taxon>
        <taxon>Pseudomonadati</taxon>
        <taxon>Pseudomonadota</taxon>
        <taxon>Alphaproteobacteria</taxon>
        <taxon>Rhodospirillales</taxon>
        <taxon>Rhodospirillaceae</taxon>
        <taxon>Magnetospirillum</taxon>
    </lineage>
</organism>
<dbReference type="InterPro" id="IPR003812">
    <property type="entry name" value="Fido"/>
</dbReference>
<evidence type="ECO:0000313" key="2">
    <source>
        <dbReference type="EMBL" id="EPY02949.1"/>
    </source>
</evidence>
<evidence type="ECO:0000313" key="3">
    <source>
        <dbReference type="Proteomes" id="UP000015350"/>
    </source>
</evidence>
<dbReference type="Proteomes" id="UP000015350">
    <property type="component" value="Unassembled WGS sequence"/>
</dbReference>
<dbReference type="Pfam" id="PF02661">
    <property type="entry name" value="Fic"/>
    <property type="match status" value="1"/>
</dbReference>
<dbReference type="GO" id="GO:0016301">
    <property type="term" value="F:kinase activity"/>
    <property type="evidence" value="ECO:0007669"/>
    <property type="project" value="InterPro"/>
</dbReference>
<name>S9SDY5_MAGFU</name>
<dbReference type="PATRIC" id="fig|1316936.3.peg.703"/>
<dbReference type="eggNOG" id="COG3654">
    <property type="taxonomic scope" value="Bacteria"/>
</dbReference>
<protein>
    <submittedName>
        <fullName evidence="2">Death-on-curing protein</fullName>
    </submittedName>
</protein>
<dbReference type="PANTHER" id="PTHR39426">
    <property type="entry name" value="HOMOLOGY TO DEATH-ON-CURING PROTEIN OF PHAGE P1"/>
    <property type="match status" value="1"/>
</dbReference>
<gene>
    <name evidence="2" type="ORF">K678_03472</name>
</gene>
<dbReference type="SUPFAM" id="SSF140931">
    <property type="entry name" value="Fic-like"/>
    <property type="match status" value="1"/>
</dbReference>